<comment type="similarity">
    <text evidence="2">Belongs to the paramyosin family.</text>
</comment>
<dbReference type="PANTHER" id="PTHR46349">
    <property type="entry name" value="CINGULIN-LIKE PROTEIN 1-RELATED"/>
    <property type="match status" value="1"/>
</dbReference>
<sequence>EAETALENEENKVLKGQLELSQVKQEIERRIHEKEEEFDGVRKVHQRAIGQLQSSLEGESKAKAEALRMKSKLESDINEIDISLGHANKANGDLNKTIKKIQTETKELQNRAMEEQNLVSEIREQFTTAERRANAINGELEECRSKLEQTDRSRRQAETDLCDVNEQLQLLGQQNNSLSIAKRKLEGEMQTMSADLDDMLNEARASENKAKKAMVDAVRLADELRAEQEHAQVTEMSKKSLEANVKDLRLKIEESETVNQRAAKRTLSKLESRVVELETQFDDEARKHADAQKN</sequence>
<dbReference type="SUPFAM" id="SSF90257">
    <property type="entry name" value="Myosin rod fragments"/>
    <property type="match status" value="1"/>
</dbReference>
<comment type="caution">
    <text evidence="12">The sequence shown here is derived from an EMBL/GenBank/DDBJ whole genome shotgun (WGS) entry which is preliminary data.</text>
</comment>
<evidence type="ECO:0000256" key="2">
    <source>
        <dbReference type="ARBA" id="ARBA00008447"/>
    </source>
</evidence>
<evidence type="ECO:0000313" key="12">
    <source>
        <dbReference type="EMBL" id="CAL4154394.1"/>
    </source>
</evidence>
<evidence type="ECO:0000256" key="5">
    <source>
        <dbReference type="ARBA" id="ARBA00023054"/>
    </source>
</evidence>
<accession>A0AAV2S3J8</accession>
<organism evidence="12 13">
    <name type="scientific">Meganyctiphanes norvegica</name>
    <name type="common">Northern krill</name>
    <name type="synonym">Thysanopoda norvegica</name>
    <dbReference type="NCBI Taxonomy" id="48144"/>
    <lineage>
        <taxon>Eukaryota</taxon>
        <taxon>Metazoa</taxon>
        <taxon>Ecdysozoa</taxon>
        <taxon>Arthropoda</taxon>
        <taxon>Crustacea</taxon>
        <taxon>Multicrustacea</taxon>
        <taxon>Malacostraca</taxon>
        <taxon>Eumalacostraca</taxon>
        <taxon>Eucarida</taxon>
        <taxon>Euphausiacea</taxon>
        <taxon>Euphausiidae</taxon>
        <taxon>Meganyctiphanes</taxon>
    </lineage>
</organism>
<dbReference type="GO" id="GO:0005923">
    <property type="term" value="C:bicellular tight junction"/>
    <property type="evidence" value="ECO:0007669"/>
    <property type="project" value="TreeGrafter"/>
</dbReference>
<keyword evidence="6" id="KW-0518">Myosin</keyword>
<feature type="non-terminal residue" evidence="12">
    <location>
        <position position="1"/>
    </location>
</feature>
<evidence type="ECO:0000256" key="6">
    <source>
        <dbReference type="ARBA" id="ARBA00023123"/>
    </source>
</evidence>
<feature type="coiled-coil region" evidence="10">
    <location>
        <begin position="6"/>
        <end position="44"/>
    </location>
</feature>
<dbReference type="PANTHER" id="PTHR46349:SF7">
    <property type="entry name" value="MYOSIN TAIL DOMAIN-CONTAINING PROTEIN"/>
    <property type="match status" value="1"/>
</dbReference>
<dbReference type="Pfam" id="PF01576">
    <property type="entry name" value="Myosin_tail_1"/>
    <property type="match status" value="1"/>
</dbReference>
<dbReference type="InterPro" id="IPR014751">
    <property type="entry name" value="XRCC4-like_C"/>
</dbReference>
<dbReference type="GO" id="GO:0030016">
    <property type="term" value="C:myofibril"/>
    <property type="evidence" value="ECO:0007669"/>
    <property type="project" value="UniProtKB-SubCell"/>
</dbReference>
<evidence type="ECO:0000256" key="3">
    <source>
        <dbReference type="ARBA" id="ARBA00022433"/>
    </source>
</evidence>
<keyword evidence="5 10" id="KW-0175">Coiled coil</keyword>
<dbReference type="GO" id="GO:0031033">
    <property type="term" value="P:myosin filament organization"/>
    <property type="evidence" value="ECO:0007669"/>
    <property type="project" value="UniProtKB-ARBA"/>
</dbReference>
<name>A0AAV2S3J8_MEGNR</name>
<comment type="subcellular location">
    <subcellularLocation>
        <location evidence="1">Cytoplasm</location>
        <location evidence="1">Myofibril</location>
    </subcellularLocation>
</comment>
<protein>
    <recommendedName>
        <fullName evidence="11">Myosin tail domain-containing protein</fullName>
    </recommendedName>
</protein>
<dbReference type="FunFam" id="1.20.5.370:FF:000001">
    <property type="entry name" value="Myosin heavy chain"/>
    <property type="match status" value="1"/>
</dbReference>
<keyword evidence="13" id="KW-1185">Reference proteome</keyword>
<reference evidence="12 13" key="1">
    <citation type="submission" date="2024-05" db="EMBL/GenBank/DDBJ databases">
        <authorList>
            <person name="Wallberg A."/>
        </authorList>
    </citation>
    <scope>NUCLEOTIDE SEQUENCE [LARGE SCALE GENOMIC DNA]</scope>
</reference>
<evidence type="ECO:0000259" key="11">
    <source>
        <dbReference type="Pfam" id="PF01576"/>
    </source>
</evidence>
<keyword evidence="7" id="KW-0505">Motor protein</keyword>
<evidence type="ECO:0000256" key="7">
    <source>
        <dbReference type="ARBA" id="ARBA00023175"/>
    </source>
</evidence>
<dbReference type="Proteomes" id="UP001497623">
    <property type="component" value="Unassembled WGS sequence"/>
</dbReference>
<evidence type="ECO:0000256" key="4">
    <source>
        <dbReference type="ARBA" id="ARBA00022490"/>
    </source>
</evidence>
<keyword evidence="4" id="KW-0963">Cytoplasm</keyword>
<dbReference type="EMBL" id="CAXKWB010040171">
    <property type="protein sequence ID" value="CAL4154394.1"/>
    <property type="molecule type" value="Genomic_DNA"/>
</dbReference>
<dbReference type="InterPro" id="IPR002928">
    <property type="entry name" value="Myosin_tail"/>
</dbReference>
<comment type="function">
    <text evidence="9">Paramyosin is a major structural component of many thick filaments isolated from invertebrate muscles.</text>
</comment>
<evidence type="ECO:0000256" key="10">
    <source>
        <dbReference type="SAM" id="Coils"/>
    </source>
</evidence>
<feature type="domain" description="Myosin tail" evidence="11">
    <location>
        <begin position="3"/>
        <end position="293"/>
    </location>
</feature>
<keyword evidence="8" id="KW-0514">Muscle protein</keyword>
<proteinExistence type="inferred from homology"/>
<dbReference type="GO" id="GO:0016459">
    <property type="term" value="C:myosin complex"/>
    <property type="evidence" value="ECO:0007669"/>
    <property type="project" value="UniProtKB-KW"/>
</dbReference>
<evidence type="ECO:0000313" key="13">
    <source>
        <dbReference type="Proteomes" id="UP001497623"/>
    </source>
</evidence>
<dbReference type="Gene3D" id="1.20.5.370">
    <property type="match status" value="3"/>
</dbReference>
<feature type="coiled-coil region" evidence="10">
    <location>
        <begin position="91"/>
        <end position="294"/>
    </location>
</feature>
<dbReference type="GO" id="GO:0032982">
    <property type="term" value="C:myosin filament"/>
    <property type="evidence" value="ECO:0007669"/>
    <property type="project" value="UniProtKB-KW"/>
</dbReference>
<evidence type="ECO:0000256" key="8">
    <source>
        <dbReference type="ARBA" id="ARBA00023179"/>
    </source>
</evidence>
<keyword evidence="3" id="KW-0787">Thick filament</keyword>
<feature type="non-terminal residue" evidence="12">
    <location>
        <position position="294"/>
    </location>
</feature>
<dbReference type="AlphaFoldDB" id="A0AAV2S3J8"/>
<dbReference type="FunFam" id="1.20.5.370:FF:000010">
    <property type="entry name" value="Myosin heavy chain, isoform G"/>
    <property type="match status" value="1"/>
</dbReference>
<gene>
    <name evidence="12" type="ORF">MNOR_LOCUS31334</name>
</gene>
<evidence type="ECO:0000256" key="1">
    <source>
        <dbReference type="ARBA" id="ARBA00004657"/>
    </source>
</evidence>
<evidence type="ECO:0000256" key="9">
    <source>
        <dbReference type="ARBA" id="ARBA00049580"/>
    </source>
</evidence>